<keyword evidence="12" id="KW-0675">Receptor</keyword>
<keyword evidence="10 18" id="KW-0472">Membrane</keyword>
<keyword evidence="9 18" id="KW-0406">Ion transport</keyword>
<evidence type="ECO:0000256" key="16">
    <source>
        <dbReference type="ARBA" id="ARBA00023303"/>
    </source>
</evidence>
<dbReference type="FunFam" id="1.20.58.390:FF:000038">
    <property type="entry name" value="Acetylcholine receptor subunit beta-like 1"/>
    <property type="match status" value="1"/>
</dbReference>
<dbReference type="Gene3D" id="2.70.170.10">
    <property type="entry name" value="Neurotransmitter-gated ion-channel ligand-binding domain"/>
    <property type="match status" value="1"/>
</dbReference>
<keyword evidence="8" id="KW-0770">Synapse</keyword>
<keyword evidence="4" id="KW-1003">Cell membrane</keyword>
<evidence type="ECO:0000256" key="5">
    <source>
        <dbReference type="ARBA" id="ARBA00022692"/>
    </source>
</evidence>
<dbReference type="InterPro" id="IPR006029">
    <property type="entry name" value="Neurotrans-gated_channel_TM"/>
</dbReference>
<keyword evidence="7 18" id="KW-1133">Transmembrane helix</keyword>
<evidence type="ECO:0000256" key="2">
    <source>
        <dbReference type="ARBA" id="ARBA00009237"/>
    </source>
</evidence>
<comment type="function">
    <text evidence="1">After binding acetylcholine, the AChR responds by an extensive change in conformation that affects all subunits and leads to opening of an ion-conducting channel across the plasma membrane.</text>
</comment>
<dbReference type="PRINTS" id="PR00252">
    <property type="entry name" value="NRIONCHANNEL"/>
</dbReference>
<dbReference type="GO" id="GO:0022848">
    <property type="term" value="F:acetylcholine-gated monoatomic cation-selective channel activity"/>
    <property type="evidence" value="ECO:0007669"/>
    <property type="project" value="InterPro"/>
</dbReference>
<dbReference type="Proteomes" id="UP000678499">
    <property type="component" value="Unassembled WGS sequence"/>
</dbReference>
<dbReference type="FunFam" id="2.70.170.10:FF:000023">
    <property type="entry name" value="Acetylcholine receptor subunit beta-like 1"/>
    <property type="match status" value="1"/>
</dbReference>
<dbReference type="EMBL" id="CAJPEX010001691">
    <property type="protein sequence ID" value="CAG0919721.1"/>
    <property type="molecule type" value="Genomic_DNA"/>
</dbReference>
<evidence type="ECO:0000259" key="20">
    <source>
        <dbReference type="Pfam" id="PF02932"/>
    </source>
</evidence>
<feature type="transmembrane region" description="Helical" evidence="18">
    <location>
        <begin position="312"/>
        <end position="333"/>
    </location>
</feature>
<name>A0A7R9GG92_9CRUS</name>
<evidence type="ECO:0000259" key="19">
    <source>
        <dbReference type="Pfam" id="PF02931"/>
    </source>
</evidence>
<evidence type="ECO:0000256" key="1">
    <source>
        <dbReference type="ARBA" id="ARBA00003328"/>
    </source>
</evidence>
<evidence type="ECO:0000256" key="11">
    <source>
        <dbReference type="ARBA" id="ARBA00023157"/>
    </source>
</evidence>
<feature type="transmembrane region" description="Helical" evidence="18">
    <location>
        <begin position="12"/>
        <end position="36"/>
    </location>
</feature>
<evidence type="ECO:0000256" key="7">
    <source>
        <dbReference type="ARBA" id="ARBA00022989"/>
    </source>
</evidence>
<keyword evidence="11" id="KW-1015">Disulfide bond</keyword>
<sequence length="537" mass="61499">MGLNSDRKCEVIGYLSSRLLILALILAIFVTTTAFASEDEERLVRDLFRGYNKLIRPVENMTQKVEVRFGLAFVQLINVNEKNQIMKSNVWLRLVWNDYQLRWDEADYGGIGVLRLPPDKVWKPDIVLFNNADGNYEVRYKSNVLIFPHGEVLWVPPAIYQSSCKIDVTYFPFDQQTCLMKFGSWTFNGDQVSLQLYNDKNFVDLSDYWKSGTWDIIEVPAFLNVYNSSDPTETDITFFITIRRKTLFYTVNLILPTVLISFLCVLVFYLPAEAGEKVTLGISILLSLVVFLLLVSKILPPTSLVLPLIAKYLLFTFIMNTVSILVTVIIINWNFRGPRTHRMPAWIRVVFLKYLPLLLVMRRPKKTRLRWMMEVPGGGGVPSSTYCTAGGSPVLGKSHSGTFGSKTKVDLMELSDIHHPSCKINQGRMPLGNEPPFPPPPPPLCRRDSECSDSVFMTPEAYKATEAVEFIAEHLRNEDEYIQIREDWKYVAMIIDRLQLYIFFAVTTAGTVGILMDAPHIFDYVDQDKIIEMYRGK</sequence>
<dbReference type="GO" id="GO:0004888">
    <property type="term" value="F:transmembrane signaling receptor activity"/>
    <property type="evidence" value="ECO:0007669"/>
    <property type="project" value="InterPro"/>
</dbReference>
<dbReference type="InterPro" id="IPR006201">
    <property type="entry name" value="Neur_channel"/>
</dbReference>
<dbReference type="EMBL" id="OA883728">
    <property type="protein sequence ID" value="CAD7279569.1"/>
    <property type="molecule type" value="Genomic_DNA"/>
</dbReference>
<keyword evidence="13" id="KW-0325">Glycoprotein</keyword>
<dbReference type="InterPro" id="IPR036734">
    <property type="entry name" value="Neur_chan_lig-bd_sf"/>
</dbReference>
<comment type="caution">
    <text evidence="18">Lacks conserved residue(s) required for the propagation of feature annotation.</text>
</comment>
<evidence type="ECO:0000256" key="10">
    <source>
        <dbReference type="ARBA" id="ARBA00023136"/>
    </source>
</evidence>
<keyword evidence="15" id="KW-1071">Ligand-gated ion channel</keyword>
<protein>
    <recommendedName>
        <fullName evidence="23">Nicotinic acetylcholine receptor beta 1 subunit</fullName>
    </recommendedName>
</protein>
<feature type="transmembrane region" description="Helical" evidence="18">
    <location>
        <begin position="247"/>
        <end position="272"/>
    </location>
</feature>
<feature type="domain" description="Neurotransmitter-gated ion-channel transmembrane" evidence="20">
    <location>
        <begin position="253"/>
        <end position="514"/>
    </location>
</feature>
<evidence type="ECO:0000313" key="22">
    <source>
        <dbReference type="Proteomes" id="UP000678499"/>
    </source>
</evidence>
<keyword evidence="6" id="KW-0732">Signal</keyword>
<evidence type="ECO:0000256" key="14">
    <source>
        <dbReference type="ARBA" id="ARBA00023257"/>
    </source>
</evidence>
<dbReference type="FunFam" id="1.20.58.390:FF:000035">
    <property type="entry name" value="Acetylcholine receptor subunit beta-like 1"/>
    <property type="match status" value="1"/>
</dbReference>
<feature type="transmembrane region" description="Helical" evidence="18">
    <location>
        <begin position="498"/>
        <end position="516"/>
    </location>
</feature>
<keyword evidence="16 18" id="KW-0407">Ion channel</keyword>
<dbReference type="CDD" id="cd19064">
    <property type="entry name" value="LGIC_TM_nAChR"/>
    <property type="match status" value="1"/>
</dbReference>
<evidence type="ECO:0000256" key="6">
    <source>
        <dbReference type="ARBA" id="ARBA00022729"/>
    </source>
</evidence>
<feature type="transmembrane region" description="Helical" evidence="18">
    <location>
        <begin position="278"/>
        <end position="300"/>
    </location>
</feature>
<accession>A0A7R9GG92</accession>
<feature type="domain" description="Neurotransmitter-gated ion-channel ligand-binding" evidence="19">
    <location>
        <begin position="40"/>
        <end position="246"/>
    </location>
</feature>
<evidence type="ECO:0008006" key="23">
    <source>
        <dbReference type="Google" id="ProtNLM"/>
    </source>
</evidence>
<dbReference type="AlphaFoldDB" id="A0A7R9GG92"/>
<organism evidence="21">
    <name type="scientific">Notodromas monacha</name>
    <dbReference type="NCBI Taxonomy" id="399045"/>
    <lineage>
        <taxon>Eukaryota</taxon>
        <taxon>Metazoa</taxon>
        <taxon>Ecdysozoa</taxon>
        <taxon>Arthropoda</taxon>
        <taxon>Crustacea</taxon>
        <taxon>Oligostraca</taxon>
        <taxon>Ostracoda</taxon>
        <taxon>Podocopa</taxon>
        <taxon>Podocopida</taxon>
        <taxon>Cypridocopina</taxon>
        <taxon>Cypridoidea</taxon>
        <taxon>Cyprididae</taxon>
        <taxon>Notodromas</taxon>
    </lineage>
</organism>
<dbReference type="PRINTS" id="PR00254">
    <property type="entry name" value="NICOTINICR"/>
</dbReference>
<dbReference type="InterPro" id="IPR006202">
    <property type="entry name" value="Neur_chan_lig-bd"/>
</dbReference>
<dbReference type="Pfam" id="PF02931">
    <property type="entry name" value="Neur_chan_LBD"/>
    <property type="match status" value="1"/>
</dbReference>
<keyword evidence="14" id="KW-0628">Postsynaptic cell membrane</keyword>
<evidence type="ECO:0000256" key="4">
    <source>
        <dbReference type="ARBA" id="ARBA00022475"/>
    </source>
</evidence>
<dbReference type="PROSITE" id="PS00236">
    <property type="entry name" value="NEUROTR_ION_CHANNEL"/>
    <property type="match status" value="1"/>
</dbReference>
<keyword evidence="5 18" id="KW-0812">Transmembrane</keyword>
<evidence type="ECO:0000256" key="8">
    <source>
        <dbReference type="ARBA" id="ARBA00023018"/>
    </source>
</evidence>
<dbReference type="InterPro" id="IPR038050">
    <property type="entry name" value="Neuro_actylchol_rec"/>
</dbReference>
<dbReference type="SUPFAM" id="SSF63712">
    <property type="entry name" value="Nicotinic receptor ligand binding domain-like"/>
    <property type="match status" value="1"/>
</dbReference>
<dbReference type="PANTHER" id="PTHR18945">
    <property type="entry name" value="NEUROTRANSMITTER GATED ION CHANNEL"/>
    <property type="match status" value="1"/>
</dbReference>
<keyword evidence="3 18" id="KW-0813">Transport</keyword>
<dbReference type="GO" id="GO:0045211">
    <property type="term" value="C:postsynaptic membrane"/>
    <property type="evidence" value="ECO:0007669"/>
    <property type="project" value="UniProtKB-SubCell"/>
</dbReference>
<gene>
    <name evidence="21" type="ORF">NMOB1V02_LOCUS7238</name>
</gene>
<dbReference type="SUPFAM" id="SSF90112">
    <property type="entry name" value="Neurotransmitter-gated ion-channel transmembrane pore"/>
    <property type="match status" value="1"/>
</dbReference>
<evidence type="ECO:0000256" key="13">
    <source>
        <dbReference type="ARBA" id="ARBA00023180"/>
    </source>
</evidence>
<evidence type="ECO:0000256" key="17">
    <source>
        <dbReference type="ARBA" id="ARBA00034104"/>
    </source>
</evidence>
<reference evidence="21" key="1">
    <citation type="submission" date="2020-11" db="EMBL/GenBank/DDBJ databases">
        <authorList>
            <person name="Tran Van P."/>
        </authorList>
    </citation>
    <scope>NUCLEOTIDE SEQUENCE</scope>
</reference>
<dbReference type="NCBIfam" id="TIGR00860">
    <property type="entry name" value="LIC"/>
    <property type="match status" value="1"/>
</dbReference>
<feature type="transmembrane region" description="Helical" evidence="18">
    <location>
        <begin position="345"/>
        <end position="361"/>
    </location>
</feature>
<dbReference type="CDD" id="cd19032">
    <property type="entry name" value="LGIC_ECD_nAChR_proto_beta-like"/>
    <property type="match status" value="1"/>
</dbReference>
<dbReference type="Gene3D" id="1.20.58.390">
    <property type="entry name" value="Neurotransmitter-gated ion-channel transmembrane domain"/>
    <property type="match status" value="2"/>
</dbReference>
<keyword evidence="22" id="KW-1185">Reference proteome</keyword>
<evidence type="ECO:0000256" key="15">
    <source>
        <dbReference type="ARBA" id="ARBA00023286"/>
    </source>
</evidence>
<dbReference type="OrthoDB" id="5975154at2759"/>
<comment type="similarity">
    <text evidence="2">Belongs to the ligand-gated ion channel (TC 1.A.9) family. Acetylcholine receptor (TC 1.A.9.1) subfamily.</text>
</comment>
<evidence type="ECO:0000256" key="12">
    <source>
        <dbReference type="ARBA" id="ARBA00023170"/>
    </source>
</evidence>
<dbReference type="Pfam" id="PF02932">
    <property type="entry name" value="Neur_chan_memb"/>
    <property type="match status" value="1"/>
</dbReference>
<evidence type="ECO:0000256" key="3">
    <source>
        <dbReference type="ARBA" id="ARBA00022448"/>
    </source>
</evidence>
<dbReference type="InterPro" id="IPR036719">
    <property type="entry name" value="Neuro-gated_channel_TM_sf"/>
</dbReference>
<proteinExistence type="inferred from homology"/>
<evidence type="ECO:0000256" key="9">
    <source>
        <dbReference type="ARBA" id="ARBA00023065"/>
    </source>
</evidence>
<evidence type="ECO:0000313" key="21">
    <source>
        <dbReference type="EMBL" id="CAD7279569.1"/>
    </source>
</evidence>
<dbReference type="InterPro" id="IPR002394">
    <property type="entry name" value="Nicotinic_acetylcholine_rcpt"/>
</dbReference>
<dbReference type="InterPro" id="IPR018000">
    <property type="entry name" value="Neurotransmitter_ion_chnl_CS"/>
</dbReference>
<evidence type="ECO:0000256" key="18">
    <source>
        <dbReference type="RuleBase" id="RU000687"/>
    </source>
</evidence>
<comment type="subcellular location">
    <subcellularLocation>
        <location evidence="17">Postsynaptic cell membrane</location>
        <topology evidence="17">Multi-pass membrane protein</topology>
    </subcellularLocation>
</comment>